<gene>
    <name evidence="2" type="ORF">SR1949_50480</name>
</gene>
<sequence>MDYLVIDAIVNGIIYSHVSVKQDLGRRFAAHLGLTPGKSGNDGGIDGYGTIYNEIIYFQSKLSQNTLDASYVADFVGNLVIHQADIGIILSGVGYTDGFCERLQEACKSKKLNTKIKVHLLSLEDIFGETEKFELATQDLPPLRDLSNGGWAKYK</sequence>
<name>A0A480A4U3_9CYAN</name>
<dbReference type="GO" id="GO:0004519">
    <property type="term" value="F:endonuclease activity"/>
    <property type="evidence" value="ECO:0007669"/>
    <property type="project" value="InterPro"/>
</dbReference>
<feature type="domain" description="Restriction endonuclease type IV Mrr" evidence="1">
    <location>
        <begin position="38"/>
        <end position="97"/>
    </location>
</feature>
<evidence type="ECO:0000259" key="1">
    <source>
        <dbReference type="Pfam" id="PF04471"/>
    </source>
</evidence>
<dbReference type="GO" id="GO:0003677">
    <property type="term" value="F:DNA binding"/>
    <property type="evidence" value="ECO:0007669"/>
    <property type="project" value="InterPro"/>
</dbReference>
<dbReference type="InterPro" id="IPR011335">
    <property type="entry name" value="Restrct_endonuc-II-like"/>
</dbReference>
<dbReference type="AlphaFoldDB" id="A0A480A4U3"/>
<dbReference type="Proteomes" id="UP000300142">
    <property type="component" value="Unassembled WGS sequence"/>
</dbReference>
<dbReference type="RefSeq" id="WP_137669361.1">
    <property type="nucleotide sequence ID" value="NZ_BJCE01000348.1"/>
</dbReference>
<keyword evidence="3" id="KW-1185">Reference proteome</keyword>
<proteinExistence type="predicted"/>
<accession>A0A480A4U3</accession>
<dbReference type="Pfam" id="PF04471">
    <property type="entry name" value="Mrr_cat"/>
    <property type="match status" value="1"/>
</dbReference>
<dbReference type="InterPro" id="IPR007560">
    <property type="entry name" value="Restrct_endonuc_IV_Mrr"/>
</dbReference>
<dbReference type="SUPFAM" id="SSF52980">
    <property type="entry name" value="Restriction endonuclease-like"/>
    <property type="match status" value="1"/>
</dbReference>
<evidence type="ECO:0000313" key="2">
    <source>
        <dbReference type="EMBL" id="GCL39917.1"/>
    </source>
</evidence>
<evidence type="ECO:0000313" key="3">
    <source>
        <dbReference type="Proteomes" id="UP000300142"/>
    </source>
</evidence>
<comment type="caution">
    <text evidence="2">The sequence shown here is derived from an EMBL/GenBank/DDBJ whole genome shotgun (WGS) entry which is preliminary data.</text>
</comment>
<dbReference type="GO" id="GO:0009307">
    <property type="term" value="P:DNA restriction-modification system"/>
    <property type="evidence" value="ECO:0007669"/>
    <property type="project" value="InterPro"/>
</dbReference>
<protein>
    <recommendedName>
        <fullName evidence="1">Restriction endonuclease type IV Mrr domain-containing protein</fullName>
    </recommendedName>
</protein>
<dbReference type="EMBL" id="BJCE01000348">
    <property type="protein sequence ID" value="GCL39917.1"/>
    <property type="molecule type" value="Genomic_DNA"/>
</dbReference>
<organism evidence="2 3">
    <name type="scientific">Sphaerospermopsis reniformis</name>
    <dbReference type="NCBI Taxonomy" id="531300"/>
    <lineage>
        <taxon>Bacteria</taxon>
        <taxon>Bacillati</taxon>
        <taxon>Cyanobacteriota</taxon>
        <taxon>Cyanophyceae</taxon>
        <taxon>Nostocales</taxon>
        <taxon>Aphanizomenonaceae</taxon>
        <taxon>Sphaerospermopsis</taxon>
    </lineage>
</organism>
<reference evidence="3" key="1">
    <citation type="submission" date="2019-02" db="EMBL/GenBank/DDBJ databases">
        <title>Draft genome sequence of Sphaerospermopsis reniformis NIES-1949.</title>
        <authorList>
            <person name="Yamaguchi H."/>
            <person name="Suzuki S."/>
            <person name="Kawachi M."/>
        </authorList>
    </citation>
    <scope>NUCLEOTIDE SEQUENCE [LARGE SCALE GENOMIC DNA]</scope>
    <source>
        <strain evidence="3">NIES-1949</strain>
    </source>
</reference>